<evidence type="ECO:0000256" key="1">
    <source>
        <dbReference type="ARBA" id="ARBA00005291"/>
    </source>
</evidence>
<feature type="domain" description="NIPSNAP" evidence="2">
    <location>
        <begin position="4"/>
        <end position="100"/>
    </location>
</feature>
<dbReference type="Proteomes" id="UP001139447">
    <property type="component" value="Unassembled WGS sequence"/>
</dbReference>
<dbReference type="InterPro" id="IPR012577">
    <property type="entry name" value="NIPSNAP"/>
</dbReference>
<gene>
    <name evidence="3" type="ORF">MMF98_14275</name>
</gene>
<protein>
    <submittedName>
        <fullName evidence="3">NIPSNAP family protein</fullName>
    </submittedName>
</protein>
<dbReference type="AlphaFoldDB" id="A0A9X1VW75"/>
<comment type="similarity">
    <text evidence="1">Belongs to the NipSnap family.</text>
</comment>
<accession>A0A9X1VW75</accession>
<dbReference type="Gene3D" id="3.30.70.100">
    <property type="match status" value="1"/>
</dbReference>
<reference evidence="3" key="1">
    <citation type="submission" date="2022-03" db="EMBL/GenBank/DDBJ databases">
        <authorList>
            <person name="Woo C.Y."/>
        </authorList>
    </citation>
    <scope>NUCLEOTIDE SEQUENCE</scope>
    <source>
        <strain evidence="3">CYS-02</strain>
    </source>
</reference>
<dbReference type="PANTHER" id="PTHR21017:SF17">
    <property type="entry name" value="PROTEIN NIPSNAP"/>
    <property type="match status" value="1"/>
</dbReference>
<dbReference type="PANTHER" id="PTHR21017">
    <property type="entry name" value="NIPSNAP-RELATED"/>
    <property type="match status" value="1"/>
</dbReference>
<organism evidence="3 4">
    <name type="scientific">Variovorax terrae</name>
    <dbReference type="NCBI Taxonomy" id="2923278"/>
    <lineage>
        <taxon>Bacteria</taxon>
        <taxon>Pseudomonadati</taxon>
        <taxon>Pseudomonadota</taxon>
        <taxon>Betaproteobacteria</taxon>
        <taxon>Burkholderiales</taxon>
        <taxon>Comamonadaceae</taxon>
        <taxon>Variovorax</taxon>
    </lineage>
</organism>
<dbReference type="InterPro" id="IPR011008">
    <property type="entry name" value="Dimeric_a/b-barrel"/>
</dbReference>
<dbReference type="RefSeq" id="WP_243306997.1">
    <property type="nucleotide sequence ID" value="NZ_JALGBI010000001.1"/>
</dbReference>
<evidence type="ECO:0000313" key="4">
    <source>
        <dbReference type="Proteomes" id="UP001139447"/>
    </source>
</evidence>
<dbReference type="SUPFAM" id="SSF54909">
    <property type="entry name" value="Dimeric alpha+beta barrel"/>
    <property type="match status" value="1"/>
</dbReference>
<dbReference type="InterPro" id="IPR051557">
    <property type="entry name" value="NipSnap_domain"/>
</dbReference>
<proteinExistence type="inferred from homology"/>
<evidence type="ECO:0000259" key="2">
    <source>
        <dbReference type="Pfam" id="PF07978"/>
    </source>
</evidence>
<name>A0A9X1VW75_9BURK</name>
<dbReference type="Pfam" id="PF07978">
    <property type="entry name" value="NIPSNAP"/>
    <property type="match status" value="1"/>
</dbReference>
<comment type="caution">
    <text evidence="3">The sequence shown here is derived from an EMBL/GenBank/DDBJ whole genome shotgun (WGS) entry which is preliminary data.</text>
</comment>
<sequence>MIVEQRLYTFHPGKLQEFLRIYEAEAMAVQLEYLPHMLGYYVTEVGLLNQVTALWGYASMQDRMDRREALFADARWIAYLDKVRPLMSAQECRLLRPAAFFKQRLAAQLALASKENP</sequence>
<dbReference type="EMBL" id="JALGBI010000001">
    <property type="protein sequence ID" value="MCJ0764380.1"/>
    <property type="molecule type" value="Genomic_DNA"/>
</dbReference>
<evidence type="ECO:0000313" key="3">
    <source>
        <dbReference type="EMBL" id="MCJ0764380.1"/>
    </source>
</evidence>
<keyword evidence="4" id="KW-1185">Reference proteome</keyword>